<comment type="pathway">
    <text evidence="2">Cell wall biogenesis; peptidoglycan biosynthesis.</text>
</comment>
<feature type="signal peptide" evidence="7">
    <location>
        <begin position="1"/>
        <end position="21"/>
    </location>
</feature>
<feature type="domain" description="Penicillin-binding protein transpeptidase" evidence="8">
    <location>
        <begin position="349"/>
        <end position="655"/>
    </location>
</feature>
<dbReference type="Pfam" id="PF00905">
    <property type="entry name" value="Transpeptidase"/>
    <property type="match status" value="1"/>
</dbReference>
<feature type="domain" description="Penicillin-binding protein dimerisation" evidence="9">
    <location>
        <begin position="151"/>
        <end position="308"/>
    </location>
</feature>
<comment type="caution">
    <text evidence="11">The sequence shown here is derived from an EMBL/GenBank/DDBJ whole genome shotgun (WGS) entry which is preliminary data.</text>
</comment>
<dbReference type="Pfam" id="PF05223">
    <property type="entry name" value="MecA_N"/>
    <property type="match status" value="1"/>
</dbReference>
<dbReference type="InterPro" id="IPR001460">
    <property type="entry name" value="PCN-bd_Tpept"/>
</dbReference>
<comment type="subcellular location">
    <subcellularLocation>
        <location evidence="1">Membrane</location>
    </subcellularLocation>
</comment>
<evidence type="ECO:0000259" key="9">
    <source>
        <dbReference type="Pfam" id="PF03717"/>
    </source>
</evidence>
<dbReference type="GO" id="GO:0009002">
    <property type="term" value="F:serine-type D-Ala-D-Ala carboxypeptidase activity"/>
    <property type="evidence" value="ECO:0007669"/>
    <property type="project" value="UniProtKB-EC"/>
</dbReference>
<evidence type="ECO:0000259" key="10">
    <source>
        <dbReference type="Pfam" id="PF05223"/>
    </source>
</evidence>
<reference evidence="11" key="1">
    <citation type="submission" date="2022-07" db="EMBL/GenBank/DDBJ databases">
        <authorList>
            <person name="Li W.-J."/>
            <person name="Deng Q.-Q."/>
        </authorList>
    </citation>
    <scope>NUCLEOTIDE SEQUENCE</scope>
    <source>
        <strain evidence="11">SYSU M60031</strain>
    </source>
</reference>
<dbReference type="InterPro" id="IPR005311">
    <property type="entry name" value="PBP_dimer"/>
</dbReference>
<dbReference type="RefSeq" id="WP_254759221.1">
    <property type="nucleotide sequence ID" value="NZ_JANCLT010000005.1"/>
</dbReference>
<keyword evidence="7" id="KW-0732">Signal</keyword>
<dbReference type="InterPro" id="IPR050515">
    <property type="entry name" value="Beta-lactam/transpept"/>
</dbReference>
<keyword evidence="5" id="KW-0472">Membrane</keyword>
<dbReference type="InterPro" id="IPR007887">
    <property type="entry name" value="MecA_N"/>
</dbReference>
<dbReference type="SUPFAM" id="SSF56601">
    <property type="entry name" value="beta-lactamase/transpeptidase-like"/>
    <property type="match status" value="1"/>
</dbReference>
<name>A0AA42BTB9_9BACI</name>
<accession>A0AA42BTB9</accession>
<dbReference type="AlphaFoldDB" id="A0AA42BTB9"/>
<comment type="catalytic activity">
    <reaction evidence="6">
        <text>Preferential cleavage: (Ac)2-L-Lys-D-Ala-|-D-Ala. Also transpeptidation of peptidyl-alanyl moieties that are N-acyl substituents of D-alanine.</text>
        <dbReference type="EC" id="3.4.16.4"/>
    </reaction>
</comment>
<dbReference type="Pfam" id="PF03717">
    <property type="entry name" value="PBP_dimer"/>
    <property type="match status" value="1"/>
</dbReference>
<dbReference type="PANTHER" id="PTHR30627">
    <property type="entry name" value="PEPTIDOGLYCAN D,D-TRANSPEPTIDASE"/>
    <property type="match status" value="1"/>
</dbReference>
<evidence type="ECO:0000256" key="5">
    <source>
        <dbReference type="ARBA" id="ARBA00023136"/>
    </source>
</evidence>
<protein>
    <recommendedName>
        <fullName evidence="4">serine-type D-Ala-D-Ala carboxypeptidase</fullName>
        <ecNumber evidence="4">3.4.16.4</ecNumber>
    </recommendedName>
</protein>
<evidence type="ECO:0000256" key="7">
    <source>
        <dbReference type="SAM" id="SignalP"/>
    </source>
</evidence>
<dbReference type="InterPro" id="IPR012338">
    <property type="entry name" value="Beta-lactam/transpept-like"/>
</dbReference>
<feature type="chain" id="PRO_5041343233" description="serine-type D-Ala-D-Ala carboxypeptidase" evidence="7">
    <location>
        <begin position="22"/>
        <end position="660"/>
    </location>
</feature>
<feature type="domain" description="NTF2-like N-terminal transpeptidase" evidence="10">
    <location>
        <begin position="22"/>
        <end position="143"/>
    </location>
</feature>
<keyword evidence="12" id="KW-1185">Reference proteome</keyword>
<dbReference type="Gene3D" id="3.10.450.100">
    <property type="entry name" value="NTF2-like, domain 1"/>
    <property type="match status" value="1"/>
</dbReference>
<organism evidence="11 12">
    <name type="scientific">Ectobacillus ponti</name>
    <dbReference type="NCBI Taxonomy" id="2961894"/>
    <lineage>
        <taxon>Bacteria</taxon>
        <taxon>Bacillati</taxon>
        <taxon>Bacillota</taxon>
        <taxon>Bacilli</taxon>
        <taxon>Bacillales</taxon>
        <taxon>Bacillaceae</taxon>
        <taxon>Ectobacillus</taxon>
    </lineage>
</organism>
<evidence type="ECO:0000313" key="12">
    <source>
        <dbReference type="Proteomes" id="UP001156102"/>
    </source>
</evidence>
<dbReference type="GO" id="GO:0046677">
    <property type="term" value="P:response to antibiotic"/>
    <property type="evidence" value="ECO:0007669"/>
    <property type="project" value="InterPro"/>
</dbReference>
<gene>
    <name evidence="11" type="ORF">NK662_12260</name>
</gene>
<dbReference type="Gene3D" id="3.90.1310.10">
    <property type="entry name" value="Penicillin-binding protein 2a (Domain 2)"/>
    <property type="match status" value="1"/>
</dbReference>
<dbReference type="EC" id="3.4.16.4" evidence="4"/>
<dbReference type="GO" id="GO:0008658">
    <property type="term" value="F:penicillin binding"/>
    <property type="evidence" value="ECO:0007669"/>
    <property type="project" value="InterPro"/>
</dbReference>
<comment type="similarity">
    <text evidence="3">Belongs to the transpeptidase family.</text>
</comment>
<dbReference type="PANTHER" id="PTHR30627:SF25">
    <property type="entry name" value="PENICILLIN-BINDING PROTEIN 3"/>
    <property type="match status" value="1"/>
</dbReference>
<dbReference type="Proteomes" id="UP001156102">
    <property type="component" value="Unassembled WGS sequence"/>
</dbReference>
<dbReference type="SUPFAM" id="SSF54427">
    <property type="entry name" value="NTF2-like"/>
    <property type="match status" value="1"/>
</dbReference>
<dbReference type="EMBL" id="JANCLT010000005">
    <property type="protein sequence ID" value="MCP8969313.1"/>
    <property type="molecule type" value="Genomic_DNA"/>
</dbReference>
<dbReference type="PROSITE" id="PS51257">
    <property type="entry name" value="PROKAR_LIPOPROTEIN"/>
    <property type="match status" value="1"/>
</dbReference>
<evidence type="ECO:0000256" key="1">
    <source>
        <dbReference type="ARBA" id="ARBA00004370"/>
    </source>
</evidence>
<sequence>MRKRWIALAALLFLAACSKEAKPEERLQEYVTAWNKQDFAGMYSMLAKETKQKISKEEFVQRYEKIYHDIEVKQLHVKAEKASDSKDEKAEAVRRYQLDMETIAGPVSFRQDVHLVKEKVKDEDTWNVEWDASHIFPAMKEGDRLGIDTYEAKRGEILDRNGNGLAVNGKAPQAGIVPAKLGADAEGTKASLAKLLQVSVAEINSKLEAKWVKPDLFVPIAFLPGGADEQAYLALPGVGIRNVAVRDYPLGEAAAHAVGYIREVSAEDLGKLKEKGYQTGDVVGKAGLEQVYEAKLRGQDGARLYIIGADKQEKGQIAKRDARDGQTIAVTLDSKLQQEIYAQLGGEAGAATALQPQTGELLALVSSPSYNPNSFVRGLRPEQWQAWNENPQKPLLNRFTKAYTPGSVFKPVTAAIGMQAGIVKPDENKAITGLKWAQDASWGDYYVTRVKEASPVNLEQALLYSDNIYFAQQALAIGADKFEEGAKAFGFGEKLPISYPFQQSQLGALKKDIALADTGYGQGEVLMTPLHVALTYAPIVNSGKIPAPVLVKGEEQPKVWKEGAMTTEEANLLKRALTAVVNDPEGTGRAAQLPGRLLAGKTGTAELKQEKAEAGKENGWFVGFDAASPNLIVAMMVEDVKEKGGSSHVAEKVRRLFAIK</sequence>
<dbReference type="InterPro" id="IPR036138">
    <property type="entry name" value="PBP_dimer_sf"/>
</dbReference>
<evidence type="ECO:0000256" key="3">
    <source>
        <dbReference type="ARBA" id="ARBA00007171"/>
    </source>
</evidence>
<dbReference type="GO" id="GO:0071972">
    <property type="term" value="F:peptidoglycan L,D-transpeptidase activity"/>
    <property type="evidence" value="ECO:0007669"/>
    <property type="project" value="TreeGrafter"/>
</dbReference>
<dbReference type="InterPro" id="IPR032710">
    <property type="entry name" value="NTF2-like_dom_sf"/>
</dbReference>
<evidence type="ECO:0000259" key="8">
    <source>
        <dbReference type="Pfam" id="PF00905"/>
    </source>
</evidence>
<evidence type="ECO:0000256" key="6">
    <source>
        <dbReference type="ARBA" id="ARBA00034000"/>
    </source>
</evidence>
<proteinExistence type="inferred from homology"/>
<evidence type="ECO:0000256" key="2">
    <source>
        <dbReference type="ARBA" id="ARBA00004752"/>
    </source>
</evidence>
<dbReference type="Gene3D" id="3.30.1390.30">
    <property type="entry name" value="Penicillin-binding protein 2a, domain 3"/>
    <property type="match status" value="1"/>
</dbReference>
<evidence type="ECO:0000256" key="4">
    <source>
        <dbReference type="ARBA" id="ARBA00012448"/>
    </source>
</evidence>
<dbReference type="SUPFAM" id="SSF56519">
    <property type="entry name" value="Penicillin binding protein dimerisation domain"/>
    <property type="match status" value="1"/>
</dbReference>
<evidence type="ECO:0000313" key="11">
    <source>
        <dbReference type="EMBL" id="MCP8969313.1"/>
    </source>
</evidence>
<dbReference type="GO" id="GO:0005886">
    <property type="term" value="C:plasma membrane"/>
    <property type="evidence" value="ECO:0007669"/>
    <property type="project" value="TreeGrafter"/>
</dbReference>
<dbReference type="GO" id="GO:0071555">
    <property type="term" value="P:cell wall organization"/>
    <property type="evidence" value="ECO:0007669"/>
    <property type="project" value="TreeGrafter"/>
</dbReference>
<dbReference type="Gene3D" id="3.40.710.10">
    <property type="entry name" value="DD-peptidase/beta-lactamase superfamily"/>
    <property type="match status" value="1"/>
</dbReference>